<sequence>MFDLLLMLSACDVPPNVLDDQPFREFWNKYVPDMPLPGRTTLRLPTLHSDLVKWIKNTLNKYTALLVKHKQCNDNAITRVMLETLEQFELSIQVK</sequence>
<accession>A0AAV8YUU8</accession>
<comment type="caution">
    <text evidence="1">The sequence shown here is derived from an EMBL/GenBank/DDBJ whole genome shotgun (WGS) entry which is preliminary data.</text>
</comment>
<keyword evidence="2" id="KW-1185">Reference proteome</keyword>
<evidence type="ECO:0000313" key="2">
    <source>
        <dbReference type="Proteomes" id="UP001162162"/>
    </source>
</evidence>
<name>A0AAV8YUU8_9CUCU</name>
<organism evidence="1 2">
    <name type="scientific">Aromia moschata</name>
    <dbReference type="NCBI Taxonomy" id="1265417"/>
    <lineage>
        <taxon>Eukaryota</taxon>
        <taxon>Metazoa</taxon>
        <taxon>Ecdysozoa</taxon>
        <taxon>Arthropoda</taxon>
        <taxon>Hexapoda</taxon>
        <taxon>Insecta</taxon>
        <taxon>Pterygota</taxon>
        <taxon>Neoptera</taxon>
        <taxon>Endopterygota</taxon>
        <taxon>Coleoptera</taxon>
        <taxon>Polyphaga</taxon>
        <taxon>Cucujiformia</taxon>
        <taxon>Chrysomeloidea</taxon>
        <taxon>Cerambycidae</taxon>
        <taxon>Cerambycinae</taxon>
        <taxon>Callichromatini</taxon>
        <taxon>Aromia</taxon>
    </lineage>
</organism>
<dbReference type="AlphaFoldDB" id="A0AAV8YUU8"/>
<reference evidence="1" key="1">
    <citation type="journal article" date="2023" name="Insect Mol. Biol.">
        <title>Genome sequencing provides insights into the evolution of gene families encoding plant cell wall-degrading enzymes in longhorned beetles.</title>
        <authorList>
            <person name="Shin N.R."/>
            <person name="Okamura Y."/>
            <person name="Kirsch R."/>
            <person name="Pauchet Y."/>
        </authorList>
    </citation>
    <scope>NUCLEOTIDE SEQUENCE</scope>
    <source>
        <strain evidence="1">AMC_N1</strain>
    </source>
</reference>
<protein>
    <submittedName>
        <fullName evidence="1">Uncharacterized protein</fullName>
    </submittedName>
</protein>
<gene>
    <name evidence="1" type="ORF">NQ318_000312</name>
</gene>
<evidence type="ECO:0000313" key="1">
    <source>
        <dbReference type="EMBL" id="KAJ8955284.1"/>
    </source>
</evidence>
<dbReference type="EMBL" id="JAPWTK010000039">
    <property type="protein sequence ID" value="KAJ8955284.1"/>
    <property type="molecule type" value="Genomic_DNA"/>
</dbReference>
<dbReference type="Proteomes" id="UP001162162">
    <property type="component" value="Unassembled WGS sequence"/>
</dbReference>
<proteinExistence type="predicted"/>